<evidence type="ECO:0000313" key="2">
    <source>
        <dbReference type="EMBL" id="QBY56336.1"/>
    </source>
</evidence>
<feature type="signal peptide" evidence="1">
    <location>
        <begin position="1"/>
        <end position="19"/>
    </location>
</feature>
<feature type="chain" id="PRO_5020422818" evidence="1">
    <location>
        <begin position="20"/>
        <end position="429"/>
    </location>
</feature>
<keyword evidence="2" id="KW-0614">Plasmid</keyword>
<protein>
    <submittedName>
        <fullName evidence="2">Pilus assembly protein PilL</fullName>
    </submittedName>
</protein>
<dbReference type="CDD" id="cd06911">
    <property type="entry name" value="VirB9_CagX_TrbG"/>
    <property type="match status" value="1"/>
</dbReference>
<organism evidence="2 3">
    <name type="scientific">Cupriavidus oxalaticus</name>
    <dbReference type="NCBI Taxonomy" id="96344"/>
    <lineage>
        <taxon>Bacteria</taxon>
        <taxon>Pseudomonadati</taxon>
        <taxon>Pseudomonadota</taxon>
        <taxon>Betaproteobacteria</taxon>
        <taxon>Burkholderiales</taxon>
        <taxon>Burkholderiaceae</taxon>
        <taxon>Cupriavidus</taxon>
    </lineage>
</organism>
<dbReference type="Proteomes" id="UP000295294">
    <property type="component" value="Plasmid unnamed4"/>
</dbReference>
<sequence>MIRPLILSALALMATNAMAADTDPLDFDYQVVARAADRPAMVFNDGLSTYIQPRHGQAVQAEGAIQSGPYWVIEGVPDVVRYIVNGQSVVARWKRANGFTSEPANPVGETARSPAAISGRLALIGSYASQPLVRAGRSNLPLAQLVKSIAPAGWSGTAQKDIPLSEEVTLETRGGENWLQALGRVLEQRNLYGEVDFSRRNIALRAGPPKSFAVVEGGVAAATADGKLQAAAPTADTARASPATLPAAPADAVTPVAGTPVPEGPTLGSAFGAMAIRDTKQGRIEIRFEQEPKDLVLRDASDSKIWTKWDEAQRVLSFATVDRFTATADGKSVDVMRTPEIDYEFPNQNGAGLEMVFEKDGATYLSFAKSLVSVSVFGDEHQRNGELKDRYYKFNGIAARLTVIADGSVVYVDRVPQVRFKEQPGKVAL</sequence>
<dbReference type="KEGG" id="cox:E0W60_35595"/>
<reference evidence="2 3" key="1">
    <citation type="submission" date="2019-03" db="EMBL/GenBank/DDBJ databases">
        <title>Efficiently degradation of phenoxyalkanoic acid herbicides by Cupriavidus oxalaticus strain X32.</title>
        <authorList>
            <person name="Sheng X."/>
        </authorList>
    </citation>
    <scope>NUCLEOTIDE SEQUENCE [LARGE SCALE GENOMIC DNA]</scope>
    <source>
        <strain evidence="2 3">X32</strain>
        <plasmid evidence="2 3">unnamed4</plasmid>
    </source>
</reference>
<accession>A0A4P7LJL8</accession>
<dbReference type="InterPro" id="IPR033645">
    <property type="entry name" value="VirB9/CagX/TrbG_C"/>
</dbReference>
<dbReference type="OrthoDB" id="9033485at2"/>
<dbReference type="AlphaFoldDB" id="A0A4P7LJL8"/>
<dbReference type="EMBL" id="CP038639">
    <property type="protein sequence ID" value="QBY56336.1"/>
    <property type="molecule type" value="Genomic_DNA"/>
</dbReference>
<proteinExistence type="predicted"/>
<keyword evidence="1" id="KW-0732">Signal</keyword>
<geneLocation type="plasmid" evidence="2">
    <name>unnamed4</name>
</geneLocation>
<dbReference type="RefSeq" id="WP_135707497.1">
    <property type="nucleotide sequence ID" value="NZ_CP038639.1"/>
</dbReference>
<gene>
    <name evidence="2" type="ORF">E0W60_35595</name>
</gene>
<evidence type="ECO:0000313" key="3">
    <source>
        <dbReference type="Proteomes" id="UP000295294"/>
    </source>
</evidence>
<evidence type="ECO:0000256" key="1">
    <source>
        <dbReference type="SAM" id="SignalP"/>
    </source>
</evidence>
<name>A0A4P7LJL8_9BURK</name>